<feature type="compositionally biased region" description="Polar residues" evidence="1">
    <location>
        <begin position="7"/>
        <end position="29"/>
    </location>
</feature>
<keyword evidence="3" id="KW-1185">Reference proteome</keyword>
<organism evidence="2 3">
    <name type="scientific">Cetraspora pellucida</name>
    <dbReference type="NCBI Taxonomy" id="1433469"/>
    <lineage>
        <taxon>Eukaryota</taxon>
        <taxon>Fungi</taxon>
        <taxon>Fungi incertae sedis</taxon>
        <taxon>Mucoromycota</taxon>
        <taxon>Glomeromycotina</taxon>
        <taxon>Glomeromycetes</taxon>
        <taxon>Diversisporales</taxon>
        <taxon>Gigasporaceae</taxon>
        <taxon>Cetraspora</taxon>
    </lineage>
</organism>
<evidence type="ECO:0000313" key="3">
    <source>
        <dbReference type="Proteomes" id="UP000789759"/>
    </source>
</evidence>
<evidence type="ECO:0000256" key="1">
    <source>
        <dbReference type="SAM" id="MobiDB-lite"/>
    </source>
</evidence>
<comment type="caution">
    <text evidence="2">The sequence shown here is derived from an EMBL/GenBank/DDBJ whole genome shotgun (WGS) entry which is preliminary data.</text>
</comment>
<dbReference type="Proteomes" id="UP000789759">
    <property type="component" value="Unassembled WGS sequence"/>
</dbReference>
<reference evidence="2" key="1">
    <citation type="submission" date="2021-06" db="EMBL/GenBank/DDBJ databases">
        <authorList>
            <person name="Kallberg Y."/>
            <person name="Tangrot J."/>
            <person name="Rosling A."/>
        </authorList>
    </citation>
    <scope>NUCLEOTIDE SEQUENCE</scope>
    <source>
        <strain evidence="2">FL966</strain>
    </source>
</reference>
<feature type="non-terminal residue" evidence="2">
    <location>
        <position position="1"/>
    </location>
</feature>
<proteinExistence type="predicted"/>
<dbReference type="EMBL" id="CAJVQA010020351">
    <property type="protein sequence ID" value="CAG8763201.1"/>
    <property type="molecule type" value="Genomic_DNA"/>
</dbReference>
<sequence length="80" mass="8703">HPYHLKNTPQPCTTEQVSQDIQTTGNHPPTPTLNNLIIATSRVSLQPQSPIAIANQALLALASMKLLVLKSTSRKYSSIN</sequence>
<gene>
    <name evidence="2" type="ORF">CPELLU_LOCUS15442</name>
</gene>
<evidence type="ECO:0000313" key="2">
    <source>
        <dbReference type="EMBL" id="CAG8763201.1"/>
    </source>
</evidence>
<protein>
    <submittedName>
        <fullName evidence="2">3650_t:CDS:1</fullName>
    </submittedName>
</protein>
<name>A0A9N9J4B5_9GLOM</name>
<accession>A0A9N9J4B5</accession>
<feature type="region of interest" description="Disordered" evidence="1">
    <location>
        <begin position="1"/>
        <end position="29"/>
    </location>
</feature>
<dbReference type="AlphaFoldDB" id="A0A9N9J4B5"/>